<feature type="domain" description="CsbD-like" evidence="3">
    <location>
        <begin position="16"/>
        <end position="66"/>
    </location>
</feature>
<organism evidence="4 5">
    <name type="scientific">Hypsizygus marmoreus</name>
    <name type="common">White beech mushroom</name>
    <name type="synonym">Agaricus marmoreus</name>
    <dbReference type="NCBI Taxonomy" id="39966"/>
    <lineage>
        <taxon>Eukaryota</taxon>
        <taxon>Fungi</taxon>
        <taxon>Dikarya</taxon>
        <taxon>Basidiomycota</taxon>
        <taxon>Agaricomycotina</taxon>
        <taxon>Agaricomycetes</taxon>
        <taxon>Agaricomycetidae</taxon>
        <taxon>Agaricales</taxon>
        <taxon>Tricholomatineae</taxon>
        <taxon>Lyophyllaceae</taxon>
        <taxon>Hypsizygus</taxon>
    </lineage>
</organism>
<dbReference type="OrthoDB" id="9999611at2759"/>
<dbReference type="InterPro" id="IPR008462">
    <property type="entry name" value="CsbD"/>
</dbReference>
<comment type="similarity">
    <text evidence="1">Belongs to the UPF0337 (CsbD) family.</text>
</comment>
<dbReference type="InterPro" id="IPR036629">
    <property type="entry name" value="YjbJ_sf"/>
</dbReference>
<protein>
    <recommendedName>
        <fullName evidence="3">CsbD-like domain-containing protein</fullName>
    </recommendedName>
</protein>
<evidence type="ECO:0000313" key="5">
    <source>
        <dbReference type="Proteomes" id="UP000076154"/>
    </source>
</evidence>
<dbReference type="SUPFAM" id="SSF69047">
    <property type="entry name" value="Hypothetical protein YjbJ"/>
    <property type="match status" value="1"/>
</dbReference>
<dbReference type="InParanoid" id="A0A369JY79"/>
<proteinExistence type="inferred from homology"/>
<dbReference type="Pfam" id="PF05532">
    <property type="entry name" value="CsbD"/>
    <property type="match status" value="1"/>
</dbReference>
<keyword evidence="5" id="KW-1185">Reference proteome</keyword>
<dbReference type="EMBL" id="LUEZ02000017">
    <property type="protein sequence ID" value="RDB27301.1"/>
    <property type="molecule type" value="Genomic_DNA"/>
</dbReference>
<dbReference type="PANTHER" id="PTHR40460:SF1">
    <property type="entry name" value="CSBD-LIKE DOMAIN-CONTAINING PROTEIN"/>
    <property type="match status" value="1"/>
</dbReference>
<dbReference type="STRING" id="39966.A0A369JY79"/>
<evidence type="ECO:0000313" key="4">
    <source>
        <dbReference type="EMBL" id="RDB27301.1"/>
    </source>
</evidence>
<dbReference type="Proteomes" id="UP000076154">
    <property type="component" value="Unassembled WGS sequence"/>
</dbReference>
<dbReference type="AlphaFoldDB" id="A0A369JY79"/>
<accession>A0A369JY79</accession>
<reference evidence="4" key="1">
    <citation type="submission" date="2018-04" db="EMBL/GenBank/DDBJ databases">
        <title>Whole genome sequencing of Hypsizygus marmoreus.</title>
        <authorList>
            <person name="Choi I.-G."/>
            <person name="Min B."/>
            <person name="Kim J.-G."/>
            <person name="Kim S."/>
            <person name="Oh Y.-L."/>
            <person name="Kong W.-S."/>
            <person name="Park H."/>
            <person name="Jeong J."/>
            <person name="Song E.-S."/>
        </authorList>
    </citation>
    <scope>NUCLEOTIDE SEQUENCE [LARGE SCALE GENOMIC DNA]</scope>
    <source>
        <strain evidence="4">51987-8</strain>
    </source>
</reference>
<sequence>MTDSSTTNIAKGEPTKASGQFHSTKGNVVEAIGNLTGATTWQSSGKQEHAAGEAEYKAAQAKGYVEGTGDRLVGKKDAVVGAVTGDSVLEAQGNLQHDKGQLKQELNK</sequence>
<gene>
    <name evidence="4" type="ORF">Hypma_004338</name>
</gene>
<evidence type="ECO:0000259" key="3">
    <source>
        <dbReference type="Pfam" id="PF05532"/>
    </source>
</evidence>
<comment type="caution">
    <text evidence="4">The sequence shown here is derived from an EMBL/GenBank/DDBJ whole genome shotgun (WGS) entry which is preliminary data.</text>
</comment>
<name>A0A369JY79_HYPMA</name>
<evidence type="ECO:0000256" key="1">
    <source>
        <dbReference type="ARBA" id="ARBA00009129"/>
    </source>
</evidence>
<dbReference type="PANTHER" id="PTHR40460">
    <property type="entry name" value="CHROMOSOME 1, WHOLE GENOME SHOTGUN SEQUENCE"/>
    <property type="match status" value="1"/>
</dbReference>
<feature type="region of interest" description="Disordered" evidence="2">
    <location>
        <begin position="1"/>
        <end position="23"/>
    </location>
</feature>
<evidence type="ECO:0000256" key="2">
    <source>
        <dbReference type="SAM" id="MobiDB-lite"/>
    </source>
</evidence>